<gene>
    <name evidence="1" type="ORF">FC70_GL001204</name>
</gene>
<dbReference type="KEGG" id="lol:LACOL_0101"/>
<dbReference type="SUPFAM" id="SSF55961">
    <property type="entry name" value="Bet v1-like"/>
    <property type="match status" value="1"/>
</dbReference>
<evidence type="ECO:0000313" key="2">
    <source>
        <dbReference type="Proteomes" id="UP000051697"/>
    </source>
</evidence>
<proteinExistence type="predicted"/>
<dbReference type="STRING" id="1423778.FC70_GL001204"/>
<evidence type="ECO:0000313" key="1">
    <source>
        <dbReference type="EMBL" id="KRL55602.1"/>
    </source>
</evidence>
<dbReference type="EMBL" id="AZFE01000031">
    <property type="protein sequence ID" value="KRL55602.1"/>
    <property type="molecule type" value="Genomic_DNA"/>
</dbReference>
<sequence length="138" mass="15487">MNKKLFTNVVTFQGQSNEVLNILTNPTRLLNWVPDIMTVDEVDNTFKITRTDNAFNQTEMITVITTNQSVTYQSTGGRLAYDLVFDITQTDQIVQVSESLFVNPASDNHLPLTLLTPIVKHAFNQNLDGLARIVSITN</sequence>
<dbReference type="RefSeq" id="WP_057890134.1">
    <property type="nucleotide sequence ID" value="NZ_AZFE01000031.1"/>
</dbReference>
<accession>A0A0R1RN69</accession>
<dbReference type="PATRIC" id="fig|1423778.4.peg.1238"/>
<protein>
    <recommendedName>
        <fullName evidence="3">SRPBCC family protein</fullName>
    </recommendedName>
</protein>
<dbReference type="Proteomes" id="UP000051697">
    <property type="component" value="Unassembled WGS sequence"/>
</dbReference>
<organism evidence="1 2">
    <name type="scientific">Paucilactobacillus oligofermentans DSM 15707 = LMG 22743</name>
    <dbReference type="NCBI Taxonomy" id="1423778"/>
    <lineage>
        <taxon>Bacteria</taxon>
        <taxon>Bacillati</taxon>
        <taxon>Bacillota</taxon>
        <taxon>Bacilli</taxon>
        <taxon>Lactobacillales</taxon>
        <taxon>Lactobacillaceae</taxon>
        <taxon>Paucilactobacillus</taxon>
    </lineage>
</organism>
<comment type="caution">
    <text evidence="1">The sequence shown here is derived from an EMBL/GenBank/DDBJ whole genome shotgun (WGS) entry which is preliminary data.</text>
</comment>
<dbReference type="AlphaFoldDB" id="A0A0R1RN69"/>
<evidence type="ECO:0008006" key="3">
    <source>
        <dbReference type="Google" id="ProtNLM"/>
    </source>
</evidence>
<reference evidence="1 2" key="1">
    <citation type="journal article" date="2015" name="Genome Announc.">
        <title>Expanding the biotechnology potential of lactobacilli through comparative genomics of 213 strains and associated genera.</title>
        <authorList>
            <person name="Sun Z."/>
            <person name="Harris H.M."/>
            <person name="McCann A."/>
            <person name="Guo C."/>
            <person name="Argimon S."/>
            <person name="Zhang W."/>
            <person name="Yang X."/>
            <person name="Jeffery I.B."/>
            <person name="Cooney J.C."/>
            <person name="Kagawa T.F."/>
            <person name="Liu W."/>
            <person name="Song Y."/>
            <person name="Salvetti E."/>
            <person name="Wrobel A."/>
            <person name="Rasinkangas P."/>
            <person name="Parkhill J."/>
            <person name="Rea M.C."/>
            <person name="O'Sullivan O."/>
            <person name="Ritari J."/>
            <person name="Douillard F.P."/>
            <person name="Paul Ross R."/>
            <person name="Yang R."/>
            <person name="Briner A.E."/>
            <person name="Felis G.E."/>
            <person name="de Vos W.M."/>
            <person name="Barrangou R."/>
            <person name="Klaenhammer T.R."/>
            <person name="Caufield P.W."/>
            <person name="Cui Y."/>
            <person name="Zhang H."/>
            <person name="O'Toole P.W."/>
        </authorList>
    </citation>
    <scope>NUCLEOTIDE SEQUENCE [LARGE SCALE GENOMIC DNA]</scope>
    <source>
        <strain evidence="1 2">DSM 15707</strain>
    </source>
</reference>
<dbReference type="OrthoDB" id="2190459at2"/>
<name>A0A0R1RN69_9LACO</name>
<keyword evidence="2" id="KW-1185">Reference proteome</keyword>